<protein>
    <recommendedName>
        <fullName evidence="3">DUF3277 domain-containing protein</fullName>
    </recommendedName>
</protein>
<dbReference type="InterPro" id="IPR021695">
    <property type="entry name" value="Phage_KPP10_Orf10"/>
</dbReference>
<sequence length="142" mass="14672">MSVKTYAPNQVKIVMGALPISGLAEDTFVTVTEIGEGIASVVGVDGEVARSMSRDSRLRITLTLMQTSASNAALTALHQADRATDGNGAVPISVTDLRGTSLHASDSAWIVKMPDAGYGAKVGSREWSIETGPAINVIGGNT</sequence>
<reference evidence="1 2" key="1">
    <citation type="submission" date="2020-04" db="EMBL/GenBank/DDBJ databases">
        <authorList>
            <person name="De Canck E."/>
        </authorList>
    </citation>
    <scope>NUCLEOTIDE SEQUENCE [LARGE SCALE GENOMIC DNA]</scope>
    <source>
        <strain evidence="1 2">LMG 3441</strain>
    </source>
</reference>
<gene>
    <name evidence="1" type="ORF">LMG3441_06220</name>
</gene>
<keyword evidence="2" id="KW-1185">Reference proteome</keyword>
<dbReference type="AlphaFoldDB" id="A0A6S7C9Y0"/>
<dbReference type="RefSeq" id="WP_054426717.1">
    <property type="nucleotide sequence ID" value="NZ_CADIJQ010000023.1"/>
</dbReference>
<dbReference type="EMBL" id="CADIJQ010000023">
    <property type="protein sequence ID" value="CAB3744757.1"/>
    <property type="molecule type" value="Genomic_DNA"/>
</dbReference>
<proteinExistence type="predicted"/>
<evidence type="ECO:0000313" key="2">
    <source>
        <dbReference type="Proteomes" id="UP000494269"/>
    </source>
</evidence>
<dbReference type="NCBIfam" id="NF047581">
    <property type="entry name" value="gp105_phage_fam"/>
    <property type="match status" value="1"/>
</dbReference>
<evidence type="ECO:0000313" key="1">
    <source>
        <dbReference type="EMBL" id="CAB3744757.1"/>
    </source>
</evidence>
<organism evidence="1 2">
    <name type="scientific">Achromobacter kerstersii</name>
    <dbReference type="NCBI Taxonomy" id="1353890"/>
    <lineage>
        <taxon>Bacteria</taxon>
        <taxon>Pseudomonadati</taxon>
        <taxon>Pseudomonadota</taxon>
        <taxon>Betaproteobacteria</taxon>
        <taxon>Burkholderiales</taxon>
        <taxon>Alcaligenaceae</taxon>
        <taxon>Achromobacter</taxon>
    </lineage>
</organism>
<dbReference type="Proteomes" id="UP000494269">
    <property type="component" value="Unassembled WGS sequence"/>
</dbReference>
<name>A0A6S7C9Y0_9BURK</name>
<dbReference type="Pfam" id="PF11681">
    <property type="entry name" value="Phage_Tube_PhiTE"/>
    <property type="match status" value="1"/>
</dbReference>
<evidence type="ECO:0008006" key="3">
    <source>
        <dbReference type="Google" id="ProtNLM"/>
    </source>
</evidence>
<accession>A0A6S7C9Y0</accession>